<dbReference type="InterPro" id="IPR051052">
    <property type="entry name" value="Diverse_substrate_MTase"/>
</dbReference>
<evidence type="ECO:0000313" key="6">
    <source>
        <dbReference type="Proteomes" id="UP000609323"/>
    </source>
</evidence>
<feature type="domain" description="Methyltransferase type 11" evidence="4">
    <location>
        <begin position="47"/>
        <end position="142"/>
    </location>
</feature>
<proteinExistence type="inferred from homology"/>
<dbReference type="Proteomes" id="UP000609323">
    <property type="component" value="Unassembled WGS sequence"/>
</dbReference>
<evidence type="ECO:0000256" key="2">
    <source>
        <dbReference type="ARBA" id="ARBA00022603"/>
    </source>
</evidence>
<dbReference type="EMBL" id="BMHF01000016">
    <property type="protein sequence ID" value="GGA47671.1"/>
    <property type="molecule type" value="Genomic_DNA"/>
</dbReference>
<name>A0ABQ1GPP0_9BACL</name>
<comment type="similarity">
    <text evidence="1">Belongs to the methyltransferase superfamily.</text>
</comment>
<keyword evidence="3" id="KW-0808">Transferase</keyword>
<evidence type="ECO:0000259" key="4">
    <source>
        <dbReference type="Pfam" id="PF08241"/>
    </source>
</evidence>
<dbReference type="Gene3D" id="3.40.50.150">
    <property type="entry name" value="Vaccinia Virus protein VP39"/>
    <property type="match status" value="1"/>
</dbReference>
<keyword evidence="6" id="KW-1185">Reference proteome</keyword>
<keyword evidence="2" id="KW-0489">Methyltransferase</keyword>
<dbReference type="InterPro" id="IPR029063">
    <property type="entry name" value="SAM-dependent_MTases_sf"/>
</dbReference>
<accession>A0ABQ1GPP0</accession>
<evidence type="ECO:0000256" key="3">
    <source>
        <dbReference type="ARBA" id="ARBA00022679"/>
    </source>
</evidence>
<protein>
    <recommendedName>
        <fullName evidence="4">Methyltransferase type 11 domain-containing protein</fullName>
    </recommendedName>
</protein>
<evidence type="ECO:0000256" key="1">
    <source>
        <dbReference type="ARBA" id="ARBA00008361"/>
    </source>
</evidence>
<gene>
    <name evidence="5" type="ORF">GCM10010917_36210</name>
</gene>
<comment type="caution">
    <text evidence="5">The sequence shown here is derived from an EMBL/GenBank/DDBJ whole genome shotgun (WGS) entry which is preliminary data.</text>
</comment>
<organism evidence="5 6">
    <name type="scientific">Paenibacillus physcomitrellae</name>
    <dbReference type="NCBI Taxonomy" id="1619311"/>
    <lineage>
        <taxon>Bacteria</taxon>
        <taxon>Bacillati</taxon>
        <taxon>Bacillota</taxon>
        <taxon>Bacilli</taxon>
        <taxon>Bacillales</taxon>
        <taxon>Paenibacillaceae</taxon>
        <taxon>Paenibacillus</taxon>
    </lineage>
</organism>
<evidence type="ECO:0000313" key="5">
    <source>
        <dbReference type="EMBL" id="GGA47671.1"/>
    </source>
</evidence>
<dbReference type="SUPFAM" id="SSF53335">
    <property type="entry name" value="S-adenosyl-L-methionine-dependent methyltransferases"/>
    <property type="match status" value="1"/>
</dbReference>
<dbReference type="InterPro" id="IPR013216">
    <property type="entry name" value="Methyltransf_11"/>
</dbReference>
<dbReference type="RefSeq" id="WP_094092750.1">
    <property type="nucleotide sequence ID" value="NZ_BMHF01000016.1"/>
</dbReference>
<dbReference type="CDD" id="cd02440">
    <property type="entry name" value="AdoMet_MTases"/>
    <property type="match status" value="1"/>
</dbReference>
<sequence length="272" mass="30984">MPEQTNHNNINRFNGFGNLYDQNRPSAPTEVVHLIEGYLNNKPELVVDVGCGTGLSSFLWLGEARKVIGVEPNDDMRSVAIGKWKQLQKPEGIEFVKGLSHQLELSSASSNVITCSQSFHWMEPASTLREFARVLKPGGVFAAYDCDWPPAFRWEIEELYLNLLELGDKRARDLAGQDKWAQKRDKNQHLHQIRTSGWFRYSREIVFHQRETFDAERYVNLALSQGGIQTALKLGASDILEAAEEFRRKTEAAFNGQTLELLISYRMRVGVK</sequence>
<dbReference type="PANTHER" id="PTHR44942">
    <property type="entry name" value="METHYLTRANSF_11 DOMAIN-CONTAINING PROTEIN"/>
    <property type="match status" value="1"/>
</dbReference>
<dbReference type="Pfam" id="PF08241">
    <property type="entry name" value="Methyltransf_11"/>
    <property type="match status" value="1"/>
</dbReference>
<dbReference type="PANTHER" id="PTHR44942:SF4">
    <property type="entry name" value="METHYLTRANSFERASE TYPE 11 DOMAIN-CONTAINING PROTEIN"/>
    <property type="match status" value="1"/>
</dbReference>
<reference evidence="6" key="1">
    <citation type="journal article" date="2019" name="Int. J. Syst. Evol. Microbiol.">
        <title>The Global Catalogue of Microorganisms (GCM) 10K type strain sequencing project: providing services to taxonomists for standard genome sequencing and annotation.</title>
        <authorList>
            <consortium name="The Broad Institute Genomics Platform"/>
            <consortium name="The Broad Institute Genome Sequencing Center for Infectious Disease"/>
            <person name="Wu L."/>
            <person name="Ma J."/>
        </authorList>
    </citation>
    <scope>NUCLEOTIDE SEQUENCE [LARGE SCALE GENOMIC DNA]</scope>
    <source>
        <strain evidence="6">CGMCC 1.15044</strain>
    </source>
</reference>